<dbReference type="KEGG" id="shun:DWB77_06714"/>
<feature type="compositionally biased region" description="Basic residues" evidence="1">
    <location>
        <begin position="116"/>
        <end position="128"/>
    </location>
</feature>
<feature type="region of interest" description="Disordered" evidence="1">
    <location>
        <begin position="97"/>
        <end position="130"/>
    </location>
</feature>
<organism evidence="3 4">
    <name type="scientific">Streptomyces hundungensis</name>
    <dbReference type="NCBI Taxonomy" id="1077946"/>
    <lineage>
        <taxon>Bacteria</taxon>
        <taxon>Bacillati</taxon>
        <taxon>Actinomycetota</taxon>
        <taxon>Actinomycetes</taxon>
        <taxon>Kitasatosporales</taxon>
        <taxon>Streptomycetaceae</taxon>
        <taxon>Streptomyces</taxon>
    </lineage>
</organism>
<evidence type="ECO:0000313" key="3">
    <source>
        <dbReference type="EMBL" id="AYG84500.1"/>
    </source>
</evidence>
<feature type="transmembrane region" description="Helical" evidence="2">
    <location>
        <begin position="133"/>
        <end position="153"/>
    </location>
</feature>
<accession>A0A387HRM9</accession>
<keyword evidence="4" id="KW-1185">Reference proteome</keyword>
<proteinExistence type="predicted"/>
<evidence type="ECO:0000313" key="4">
    <source>
        <dbReference type="Proteomes" id="UP000271554"/>
    </source>
</evidence>
<keyword evidence="2" id="KW-1133">Transmembrane helix</keyword>
<dbReference type="OrthoDB" id="4229869at2"/>
<dbReference type="EMBL" id="CP032698">
    <property type="protein sequence ID" value="AYG84500.1"/>
    <property type="molecule type" value="Genomic_DNA"/>
</dbReference>
<gene>
    <name evidence="3" type="ORF">DWB77_06714</name>
</gene>
<keyword evidence="2" id="KW-0472">Membrane</keyword>
<sequence>MSAQLRETAGELADLLWREHTLYRERSGTVVIRGSHVERWISLSPTGGQDQVLIRAGRILDGGTTAPARSETVADLTGGRHELAAVCRRLLAETAVGAASGGAPRPSRPGREKRGTTRRPRKPARGGRHTGPASWLIILGLLTVVALCARAVVAAL</sequence>
<evidence type="ECO:0000256" key="1">
    <source>
        <dbReference type="SAM" id="MobiDB-lite"/>
    </source>
</evidence>
<reference evidence="3 4" key="1">
    <citation type="submission" date="2018-10" db="EMBL/GenBank/DDBJ databases">
        <title>Relationship between Morphology and Antimicrobial Activity in Streptomyces.</title>
        <authorList>
            <person name="Kang H.J."/>
            <person name="Kim S.B."/>
        </authorList>
    </citation>
    <scope>NUCLEOTIDE SEQUENCE [LARGE SCALE GENOMIC DNA]</scope>
    <source>
        <strain evidence="3 4">BH38</strain>
    </source>
</reference>
<evidence type="ECO:0000256" key="2">
    <source>
        <dbReference type="SAM" id="Phobius"/>
    </source>
</evidence>
<dbReference type="Proteomes" id="UP000271554">
    <property type="component" value="Chromosome"/>
</dbReference>
<keyword evidence="2" id="KW-0812">Transmembrane</keyword>
<name>A0A387HRM9_9ACTN</name>
<dbReference type="RefSeq" id="WP_120725941.1">
    <property type="nucleotide sequence ID" value="NZ_CP032698.1"/>
</dbReference>
<dbReference type="AlphaFoldDB" id="A0A387HRM9"/>
<protein>
    <submittedName>
        <fullName evidence="3">Uncharacterized protein</fullName>
    </submittedName>
</protein>